<dbReference type="RefSeq" id="XP_008711752.1">
    <property type="nucleotide sequence ID" value="XM_008713530.1"/>
</dbReference>
<dbReference type="GO" id="GO:0003735">
    <property type="term" value="F:structural constituent of ribosome"/>
    <property type="evidence" value="ECO:0007669"/>
    <property type="project" value="InterPro"/>
</dbReference>
<evidence type="ECO:0000256" key="5">
    <source>
        <dbReference type="SAM" id="MobiDB-lite"/>
    </source>
</evidence>
<dbReference type="FunCoup" id="W2SEJ0">
    <property type="interactions" value="223"/>
</dbReference>
<feature type="region of interest" description="Disordered" evidence="5">
    <location>
        <begin position="1"/>
        <end position="23"/>
    </location>
</feature>
<gene>
    <name evidence="6" type="ORF">HMPREF1541_01230</name>
</gene>
<evidence type="ECO:0000256" key="3">
    <source>
        <dbReference type="ARBA" id="ARBA00023274"/>
    </source>
</evidence>
<dbReference type="EMBL" id="KB822711">
    <property type="protein sequence ID" value="ETN47040.1"/>
    <property type="molecule type" value="Genomic_DNA"/>
</dbReference>
<dbReference type="CDD" id="cd00353">
    <property type="entry name" value="Ribosomal_S15p_S13e"/>
    <property type="match status" value="1"/>
</dbReference>
<dbReference type="InterPro" id="IPR009068">
    <property type="entry name" value="uS15_NS1_RNA-bd_sf"/>
</dbReference>
<dbReference type="AlphaFoldDB" id="W2SEJ0"/>
<dbReference type="PANTHER" id="PTHR23321:SF26">
    <property type="entry name" value="SMALL RIBOSOMAL SUBUNIT PROTEIN US15M"/>
    <property type="match status" value="1"/>
</dbReference>
<proteinExistence type="inferred from homology"/>
<dbReference type="Proteomes" id="UP000030752">
    <property type="component" value="Unassembled WGS sequence"/>
</dbReference>
<name>W2SEJ0_CYPE1</name>
<evidence type="ECO:0000256" key="4">
    <source>
        <dbReference type="RuleBase" id="RU003919"/>
    </source>
</evidence>
<dbReference type="OrthoDB" id="441444at2759"/>
<dbReference type="InterPro" id="IPR000589">
    <property type="entry name" value="Ribosomal_uS15"/>
</dbReference>
<dbReference type="STRING" id="1220924.W2SEJ0"/>
<evidence type="ECO:0000256" key="1">
    <source>
        <dbReference type="ARBA" id="ARBA00008434"/>
    </source>
</evidence>
<dbReference type="SUPFAM" id="SSF47060">
    <property type="entry name" value="S15/NS1 RNA-binding domain"/>
    <property type="match status" value="1"/>
</dbReference>
<evidence type="ECO:0000256" key="2">
    <source>
        <dbReference type="ARBA" id="ARBA00022980"/>
    </source>
</evidence>
<dbReference type="GO" id="GO:0006412">
    <property type="term" value="P:translation"/>
    <property type="evidence" value="ECO:0007669"/>
    <property type="project" value="InterPro"/>
</dbReference>
<reference evidence="6 7" key="1">
    <citation type="submission" date="2013-03" db="EMBL/GenBank/DDBJ databases">
        <title>The Genome Sequence of Phialophora europaea CBS 101466.</title>
        <authorList>
            <consortium name="The Broad Institute Genomics Platform"/>
            <person name="Cuomo C."/>
            <person name="de Hoog S."/>
            <person name="Gorbushina A."/>
            <person name="Walker B."/>
            <person name="Young S.K."/>
            <person name="Zeng Q."/>
            <person name="Gargeya S."/>
            <person name="Fitzgerald M."/>
            <person name="Haas B."/>
            <person name="Abouelleil A."/>
            <person name="Allen A.W."/>
            <person name="Alvarado L."/>
            <person name="Arachchi H.M."/>
            <person name="Berlin A.M."/>
            <person name="Chapman S.B."/>
            <person name="Gainer-Dewar J."/>
            <person name="Goldberg J."/>
            <person name="Griggs A."/>
            <person name="Gujja S."/>
            <person name="Hansen M."/>
            <person name="Howarth C."/>
            <person name="Imamovic A."/>
            <person name="Ireland A."/>
            <person name="Larimer J."/>
            <person name="McCowan C."/>
            <person name="Murphy C."/>
            <person name="Pearson M."/>
            <person name="Poon T.W."/>
            <person name="Priest M."/>
            <person name="Roberts A."/>
            <person name="Saif S."/>
            <person name="Shea T."/>
            <person name="Sisk P."/>
            <person name="Sykes S."/>
            <person name="Wortman J."/>
            <person name="Nusbaum C."/>
            <person name="Birren B."/>
        </authorList>
    </citation>
    <scope>NUCLEOTIDE SEQUENCE [LARGE SCALE GENOMIC DNA]</scope>
    <source>
        <strain evidence="6 7">CBS 101466</strain>
    </source>
</reference>
<comment type="similarity">
    <text evidence="1 4">Belongs to the universal ribosomal protein uS15 family.</text>
</comment>
<dbReference type="GO" id="GO:1990904">
    <property type="term" value="C:ribonucleoprotein complex"/>
    <property type="evidence" value="ECO:0007669"/>
    <property type="project" value="UniProtKB-KW"/>
</dbReference>
<evidence type="ECO:0000313" key="6">
    <source>
        <dbReference type="EMBL" id="ETN47040.1"/>
    </source>
</evidence>
<dbReference type="InParanoid" id="W2SEJ0"/>
<keyword evidence="7" id="KW-1185">Reference proteome</keyword>
<dbReference type="GO" id="GO:0005737">
    <property type="term" value="C:cytoplasm"/>
    <property type="evidence" value="ECO:0007669"/>
    <property type="project" value="UniProtKB-ARBA"/>
</dbReference>
<organism evidence="6 7">
    <name type="scientific">Cyphellophora europaea (strain CBS 101466)</name>
    <name type="common">Phialophora europaea</name>
    <dbReference type="NCBI Taxonomy" id="1220924"/>
    <lineage>
        <taxon>Eukaryota</taxon>
        <taxon>Fungi</taxon>
        <taxon>Dikarya</taxon>
        <taxon>Ascomycota</taxon>
        <taxon>Pezizomycotina</taxon>
        <taxon>Eurotiomycetes</taxon>
        <taxon>Chaetothyriomycetidae</taxon>
        <taxon>Chaetothyriales</taxon>
        <taxon>Cyphellophoraceae</taxon>
        <taxon>Cyphellophora</taxon>
    </lineage>
</organism>
<feature type="region of interest" description="Disordered" evidence="5">
    <location>
        <begin position="35"/>
        <end position="54"/>
    </location>
</feature>
<dbReference type="VEuPathDB" id="FungiDB:HMPREF1541_01230"/>
<keyword evidence="2 4" id="KW-0689">Ribosomal protein</keyword>
<dbReference type="eggNOG" id="KOG2815">
    <property type="taxonomic scope" value="Eukaryota"/>
</dbReference>
<keyword evidence="3 4" id="KW-0687">Ribonucleoprotein</keyword>
<dbReference type="GeneID" id="19968569"/>
<evidence type="ECO:0000313" key="7">
    <source>
        <dbReference type="Proteomes" id="UP000030752"/>
    </source>
</evidence>
<dbReference type="PANTHER" id="PTHR23321">
    <property type="entry name" value="RIBOSOMAL PROTEIN S15, BACTERIAL AND ORGANELLAR"/>
    <property type="match status" value="1"/>
</dbReference>
<dbReference type="GO" id="GO:0005840">
    <property type="term" value="C:ribosome"/>
    <property type="evidence" value="ECO:0007669"/>
    <property type="project" value="UniProtKB-KW"/>
</dbReference>
<dbReference type="SMART" id="SM01387">
    <property type="entry name" value="Ribosomal_S15"/>
    <property type="match status" value="1"/>
</dbReference>
<dbReference type="Pfam" id="PF00312">
    <property type="entry name" value="Ribosomal_S15"/>
    <property type="match status" value="1"/>
</dbReference>
<accession>W2SEJ0</accession>
<protein>
    <submittedName>
        <fullName evidence="6">Ribosomal protein S15</fullName>
    </submittedName>
</protein>
<dbReference type="InterPro" id="IPR005290">
    <property type="entry name" value="Ribosomal_uS15_bac-type"/>
</dbReference>
<sequence length="260" mass="29953">MKKKRKVRKHVDPYRAAQAKQRRAANVARQELLRKERDAGIGDPVQSRSTPFIESLKPNAPIETLKQSYMNYFVKPNEMAQSIERSKWLSEPLQTVKDEFRYAADKEKHERDHENAVKAMQSIASLENASSKDRTRININRCIEEFGRHKTDETLPPKPESSQQPNLADIEGFAAVPKRSGPDTGSPEVQVAILTAKINVLAENLYKKDKNNKRNLRLLVHRRQKHLAYLRRQDRGGPRWQNLVEKLGINDAMWKGEISL</sequence>
<dbReference type="Gene3D" id="1.10.287.10">
    <property type="entry name" value="S15/NS1, RNA-binding"/>
    <property type="match status" value="1"/>
</dbReference>
<dbReference type="HOGENOM" id="CLU_078264_0_0_1"/>